<keyword evidence="2 5" id="KW-0812">Transmembrane</keyword>
<evidence type="ECO:0000313" key="8">
    <source>
        <dbReference type="Proteomes" id="UP001152592"/>
    </source>
</evidence>
<dbReference type="Pfam" id="PF13664">
    <property type="entry name" value="DUF4149"/>
    <property type="match status" value="1"/>
</dbReference>
<dbReference type="AlphaFoldDB" id="A0A9W4NSE0"/>
<dbReference type="InterPro" id="IPR053009">
    <property type="entry name" value="Xanthocillin_Biosynth-Assoc"/>
</dbReference>
<evidence type="ECO:0000313" key="7">
    <source>
        <dbReference type="EMBL" id="CAG8405059.1"/>
    </source>
</evidence>
<keyword evidence="4 5" id="KW-0472">Membrane</keyword>
<feature type="transmembrane region" description="Helical" evidence="5">
    <location>
        <begin position="96"/>
        <end position="115"/>
    </location>
</feature>
<evidence type="ECO:0000256" key="5">
    <source>
        <dbReference type="SAM" id="Phobius"/>
    </source>
</evidence>
<evidence type="ECO:0000256" key="1">
    <source>
        <dbReference type="ARBA" id="ARBA00004370"/>
    </source>
</evidence>
<protein>
    <recommendedName>
        <fullName evidence="6">TMEM205-like domain-containing protein</fullName>
    </recommendedName>
</protein>
<sequence>MAVLLPVSSNSIMDRVLKTASDLLPYHLLAYGALIGTELFQSFVNTKICYQALPMKEFIALQKKLFPIYFRTQVALTALTAATYPPYSIFSLIQSPWSATPLAIAGLTGCLNWFIYGPKTTTASLVRRVFQGKTKLPTRTFTQRSGLTGSPTTVSEIPNSDLNGPKLHRANRNFARSHAMAIHLNAIAVVATIFYGFSLSSNIRDLQSF</sequence>
<evidence type="ECO:0000256" key="4">
    <source>
        <dbReference type="ARBA" id="ARBA00023136"/>
    </source>
</evidence>
<reference evidence="7" key="1">
    <citation type="submission" date="2021-07" db="EMBL/GenBank/DDBJ databases">
        <authorList>
            <person name="Branca A.L. A."/>
        </authorList>
    </citation>
    <scope>NUCLEOTIDE SEQUENCE</scope>
</reference>
<name>A0A9W4NSE0_9EURO</name>
<proteinExistence type="predicted"/>
<evidence type="ECO:0000256" key="3">
    <source>
        <dbReference type="ARBA" id="ARBA00022989"/>
    </source>
</evidence>
<dbReference type="PANTHER" id="PTHR23241">
    <property type="entry name" value="LATE EMBRYOGENESIS ABUNDANT PLANTS LEA-RELATED"/>
    <property type="match status" value="1"/>
</dbReference>
<feature type="transmembrane region" description="Helical" evidence="5">
    <location>
        <begin position="23"/>
        <end position="44"/>
    </location>
</feature>
<dbReference type="InterPro" id="IPR025423">
    <property type="entry name" value="TMEM205-like"/>
</dbReference>
<evidence type="ECO:0000256" key="2">
    <source>
        <dbReference type="ARBA" id="ARBA00022692"/>
    </source>
</evidence>
<feature type="transmembrane region" description="Helical" evidence="5">
    <location>
        <begin position="179"/>
        <end position="197"/>
    </location>
</feature>
<dbReference type="OrthoDB" id="2214at2759"/>
<dbReference type="EMBL" id="CAJVPD010000260">
    <property type="protein sequence ID" value="CAG8405059.1"/>
    <property type="molecule type" value="Genomic_DNA"/>
</dbReference>
<evidence type="ECO:0000259" key="6">
    <source>
        <dbReference type="Pfam" id="PF13664"/>
    </source>
</evidence>
<comment type="subcellular location">
    <subcellularLocation>
        <location evidence="1">Membrane</location>
    </subcellularLocation>
</comment>
<feature type="domain" description="TMEM205-like" evidence="6">
    <location>
        <begin position="29"/>
        <end position="124"/>
    </location>
</feature>
<feature type="transmembrane region" description="Helical" evidence="5">
    <location>
        <begin position="65"/>
        <end position="84"/>
    </location>
</feature>
<dbReference type="PANTHER" id="PTHR23241:SF102">
    <property type="entry name" value="LD23009P"/>
    <property type="match status" value="1"/>
</dbReference>
<dbReference type="Proteomes" id="UP001152592">
    <property type="component" value="Unassembled WGS sequence"/>
</dbReference>
<organism evidence="7 8">
    <name type="scientific">Penicillium salamii</name>
    <dbReference type="NCBI Taxonomy" id="1612424"/>
    <lineage>
        <taxon>Eukaryota</taxon>
        <taxon>Fungi</taxon>
        <taxon>Dikarya</taxon>
        <taxon>Ascomycota</taxon>
        <taxon>Pezizomycotina</taxon>
        <taxon>Eurotiomycetes</taxon>
        <taxon>Eurotiomycetidae</taxon>
        <taxon>Eurotiales</taxon>
        <taxon>Aspergillaceae</taxon>
        <taxon>Penicillium</taxon>
    </lineage>
</organism>
<keyword evidence="3 5" id="KW-1133">Transmembrane helix</keyword>
<comment type="caution">
    <text evidence="7">The sequence shown here is derived from an EMBL/GenBank/DDBJ whole genome shotgun (WGS) entry which is preliminary data.</text>
</comment>
<gene>
    <name evidence="7" type="ORF">PSALAMII_LOCUS8097</name>
</gene>
<accession>A0A9W4NSE0</accession>
<dbReference type="GO" id="GO:0016020">
    <property type="term" value="C:membrane"/>
    <property type="evidence" value="ECO:0007669"/>
    <property type="project" value="UniProtKB-SubCell"/>
</dbReference>